<gene>
    <name evidence="2" type="ORF">QJS10_CPB18g00109</name>
</gene>
<reference evidence="2" key="1">
    <citation type="journal article" date="2023" name="Nat. Commun.">
        <title>Diploid and tetraploid genomes of Acorus and the evolution of monocots.</title>
        <authorList>
            <person name="Ma L."/>
            <person name="Liu K.W."/>
            <person name="Li Z."/>
            <person name="Hsiao Y.Y."/>
            <person name="Qi Y."/>
            <person name="Fu T."/>
            <person name="Tang G.D."/>
            <person name="Zhang D."/>
            <person name="Sun W.H."/>
            <person name="Liu D.K."/>
            <person name="Li Y."/>
            <person name="Chen G.Z."/>
            <person name="Liu X.D."/>
            <person name="Liao X.Y."/>
            <person name="Jiang Y.T."/>
            <person name="Yu X."/>
            <person name="Hao Y."/>
            <person name="Huang J."/>
            <person name="Zhao X.W."/>
            <person name="Ke S."/>
            <person name="Chen Y.Y."/>
            <person name="Wu W.L."/>
            <person name="Hsu J.L."/>
            <person name="Lin Y.F."/>
            <person name="Huang M.D."/>
            <person name="Li C.Y."/>
            <person name="Huang L."/>
            <person name="Wang Z.W."/>
            <person name="Zhao X."/>
            <person name="Zhong W.Y."/>
            <person name="Peng D.H."/>
            <person name="Ahmad S."/>
            <person name="Lan S."/>
            <person name="Zhang J.S."/>
            <person name="Tsai W.C."/>
            <person name="Van de Peer Y."/>
            <person name="Liu Z.J."/>
        </authorList>
    </citation>
    <scope>NUCLEOTIDE SEQUENCE</scope>
    <source>
        <strain evidence="2">CP</strain>
    </source>
</reference>
<dbReference type="InterPro" id="IPR018800">
    <property type="entry name" value="PRCC"/>
</dbReference>
<sequence>MGDARRLARLEACSGVPARVVALGEARLARARARESEEEEGGRVVQVKLPLHPSLLRPPIDDDDEDDEKPSKPAKESRSEPPSKKFSLPPPKHSLCLAPPPSSDPLRRTAAVSVEADAPPPATDLAAAVETADYGGVYANYESYGGGWDAATEPPGVSDWVPTVEVGYGYGGYEGGVSEAVVAEPEMPENLKRLGKRGRGGISVSETVVVRQADLMKDRPREDQLKATGIAFGPAYQPVSSAKGKPSKLHKRKHQIGSLYFDMKQKEMELEERRSKGFLTKAETQAKYGW</sequence>
<name>A0AAV9CLS5_ACOCL</name>
<organism evidence="2 3">
    <name type="scientific">Acorus calamus</name>
    <name type="common">Sweet flag</name>
    <dbReference type="NCBI Taxonomy" id="4465"/>
    <lineage>
        <taxon>Eukaryota</taxon>
        <taxon>Viridiplantae</taxon>
        <taxon>Streptophyta</taxon>
        <taxon>Embryophyta</taxon>
        <taxon>Tracheophyta</taxon>
        <taxon>Spermatophyta</taxon>
        <taxon>Magnoliopsida</taxon>
        <taxon>Liliopsida</taxon>
        <taxon>Acoraceae</taxon>
        <taxon>Acorus</taxon>
    </lineage>
</organism>
<dbReference type="Proteomes" id="UP001180020">
    <property type="component" value="Unassembled WGS sequence"/>
</dbReference>
<evidence type="ECO:0008006" key="4">
    <source>
        <dbReference type="Google" id="ProtNLM"/>
    </source>
</evidence>
<protein>
    <recommendedName>
        <fullName evidence="4">Proline-rich protein PRCC</fullName>
    </recommendedName>
</protein>
<dbReference type="Pfam" id="PF10253">
    <property type="entry name" value="PRCC"/>
    <property type="match status" value="1"/>
</dbReference>
<dbReference type="EMBL" id="JAUJYO010000018">
    <property type="protein sequence ID" value="KAK1289775.1"/>
    <property type="molecule type" value="Genomic_DNA"/>
</dbReference>
<proteinExistence type="predicted"/>
<dbReference type="GO" id="GO:0005634">
    <property type="term" value="C:nucleus"/>
    <property type="evidence" value="ECO:0007669"/>
    <property type="project" value="TreeGrafter"/>
</dbReference>
<feature type="compositionally biased region" description="Pro residues" evidence="1">
    <location>
        <begin position="88"/>
        <end position="103"/>
    </location>
</feature>
<evidence type="ECO:0000313" key="2">
    <source>
        <dbReference type="EMBL" id="KAK1289775.1"/>
    </source>
</evidence>
<dbReference type="PANTHER" id="PTHR13621:SF2">
    <property type="entry name" value="PROLINE-RICH PROTEIN PRCC"/>
    <property type="match status" value="1"/>
</dbReference>
<dbReference type="PANTHER" id="PTHR13621">
    <property type="entry name" value="PROLINE-RICH PROTEIN PRCC"/>
    <property type="match status" value="1"/>
</dbReference>
<feature type="region of interest" description="Disordered" evidence="1">
    <location>
        <begin position="32"/>
        <end position="109"/>
    </location>
</feature>
<dbReference type="AlphaFoldDB" id="A0AAV9CLS5"/>
<evidence type="ECO:0000313" key="3">
    <source>
        <dbReference type="Proteomes" id="UP001180020"/>
    </source>
</evidence>
<accession>A0AAV9CLS5</accession>
<feature type="compositionally biased region" description="Basic and acidic residues" evidence="1">
    <location>
        <begin position="69"/>
        <end position="83"/>
    </location>
</feature>
<comment type="caution">
    <text evidence="2">The sequence shown here is derived from an EMBL/GenBank/DDBJ whole genome shotgun (WGS) entry which is preliminary data.</text>
</comment>
<evidence type="ECO:0000256" key="1">
    <source>
        <dbReference type="SAM" id="MobiDB-lite"/>
    </source>
</evidence>
<reference evidence="2" key="2">
    <citation type="submission" date="2023-06" db="EMBL/GenBank/DDBJ databases">
        <authorList>
            <person name="Ma L."/>
            <person name="Liu K.-W."/>
            <person name="Li Z."/>
            <person name="Hsiao Y.-Y."/>
            <person name="Qi Y."/>
            <person name="Fu T."/>
            <person name="Tang G."/>
            <person name="Zhang D."/>
            <person name="Sun W.-H."/>
            <person name="Liu D.-K."/>
            <person name="Li Y."/>
            <person name="Chen G.-Z."/>
            <person name="Liu X.-D."/>
            <person name="Liao X.-Y."/>
            <person name="Jiang Y.-T."/>
            <person name="Yu X."/>
            <person name="Hao Y."/>
            <person name="Huang J."/>
            <person name="Zhao X.-W."/>
            <person name="Ke S."/>
            <person name="Chen Y.-Y."/>
            <person name="Wu W.-L."/>
            <person name="Hsu J.-L."/>
            <person name="Lin Y.-F."/>
            <person name="Huang M.-D."/>
            <person name="Li C.-Y."/>
            <person name="Huang L."/>
            <person name="Wang Z.-W."/>
            <person name="Zhao X."/>
            <person name="Zhong W.-Y."/>
            <person name="Peng D.-H."/>
            <person name="Ahmad S."/>
            <person name="Lan S."/>
            <person name="Zhang J.-S."/>
            <person name="Tsai W.-C."/>
            <person name="Van De Peer Y."/>
            <person name="Liu Z.-J."/>
        </authorList>
    </citation>
    <scope>NUCLEOTIDE SEQUENCE</scope>
    <source>
        <strain evidence="2">CP</strain>
        <tissue evidence="2">Leaves</tissue>
    </source>
</reference>
<keyword evidence="3" id="KW-1185">Reference proteome</keyword>